<feature type="region of interest" description="Disordered" evidence="1">
    <location>
        <begin position="1"/>
        <end position="33"/>
    </location>
</feature>
<evidence type="ECO:0000256" key="1">
    <source>
        <dbReference type="SAM" id="MobiDB-lite"/>
    </source>
</evidence>
<accession>Q75H35</accession>
<sequence length="245" mass="24424">MANGDRRRKKVAGGGKARVDSGNGAAGVEGENGVDAGVELGTAMPMARIARCGDDGSDDGGRLKSAAAGERGGARGGGVPEAERGNGVEAELRHGAAKPTVVADWRGGGWSSGGGRPELAGKWRCAGAVWGGRLGRAKGSRDEADLGGNGRRGGVATWGKGGRSGAGSCGESGGSGGGRGREPISRARGAGWSAGGAASWGETGSHSGSWGDGRFGKKMTDFDKMSLKDGFSDNKLLDDFGYGEI</sequence>
<evidence type="ECO:0000313" key="3">
    <source>
        <dbReference type="EMBL" id="AAR06325.1"/>
    </source>
</evidence>
<dbReference type="Proteomes" id="UP000000763">
    <property type="component" value="Chromosome 3"/>
</dbReference>
<feature type="compositionally biased region" description="Low complexity" evidence="1">
    <location>
        <begin position="22"/>
        <end position="33"/>
    </location>
</feature>
<feature type="region of interest" description="Disordered" evidence="1">
    <location>
        <begin position="51"/>
        <end position="84"/>
    </location>
</feature>
<reference evidence="4" key="1">
    <citation type="journal article" date="2005" name="Nature">
        <title>The map-based sequence of the rice genome.</title>
        <authorList>
            <consortium name="International rice genome sequencing project (IRGSP)"/>
            <person name="Matsumoto T."/>
            <person name="Wu J."/>
            <person name="Kanamori H."/>
            <person name="Katayose Y."/>
            <person name="Fujisawa M."/>
            <person name="Namiki N."/>
            <person name="Mizuno H."/>
            <person name="Yamamoto K."/>
            <person name="Antonio B.A."/>
            <person name="Baba T."/>
            <person name="Sakata K."/>
            <person name="Nagamura Y."/>
            <person name="Aoki H."/>
            <person name="Arikawa K."/>
            <person name="Arita K."/>
            <person name="Bito T."/>
            <person name="Chiden Y."/>
            <person name="Fujitsuka N."/>
            <person name="Fukunaka R."/>
            <person name="Hamada M."/>
            <person name="Harada C."/>
            <person name="Hayashi A."/>
            <person name="Hijishita S."/>
            <person name="Honda M."/>
            <person name="Hosokawa S."/>
            <person name="Ichikawa Y."/>
            <person name="Idonuma A."/>
            <person name="Iijima M."/>
            <person name="Ikeda M."/>
            <person name="Ikeno M."/>
            <person name="Ito K."/>
            <person name="Ito S."/>
            <person name="Ito T."/>
            <person name="Ito Y."/>
            <person name="Ito Y."/>
            <person name="Iwabuchi A."/>
            <person name="Kamiya K."/>
            <person name="Karasawa W."/>
            <person name="Kurita K."/>
            <person name="Katagiri S."/>
            <person name="Kikuta A."/>
            <person name="Kobayashi H."/>
            <person name="Kobayashi N."/>
            <person name="Machita K."/>
            <person name="Maehara T."/>
            <person name="Masukawa M."/>
            <person name="Mizubayashi T."/>
            <person name="Mukai Y."/>
            <person name="Nagasaki H."/>
            <person name="Nagata Y."/>
            <person name="Naito S."/>
            <person name="Nakashima M."/>
            <person name="Nakama Y."/>
            <person name="Nakamichi Y."/>
            <person name="Nakamura M."/>
            <person name="Meguro A."/>
            <person name="Negishi M."/>
            <person name="Ohta I."/>
            <person name="Ohta T."/>
            <person name="Okamoto M."/>
            <person name="Ono N."/>
            <person name="Saji S."/>
            <person name="Sakaguchi M."/>
            <person name="Sakai K."/>
            <person name="Shibata M."/>
            <person name="Shimokawa T."/>
            <person name="Song J."/>
            <person name="Takazaki Y."/>
            <person name="Terasawa K."/>
            <person name="Tsugane M."/>
            <person name="Tsuji K."/>
            <person name="Ueda S."/>
            <person name="Waki K."/>
            <person name="Yamagata H."/>
            <person name="Yamamoto M."/>
            <person name="Yamamoto S."/>
            <person name="Yamane H."/>
            <person name="Yoshiki S."/>
            <person name="Yoshihara R."/>
            <person name="Yukawa K."/>
            <person name="Zhong H."/>
            <person name="Yano M."/>
            <person name="Yuan Q."/>
            <person name="Ouyang S."/>
            <person name="Liu J."/>
            <person name="Jones K.M."/>
            <person name="Gansberger K."/>
            <person name="Moffat K."/>
            <person name="Hill J."/>
            <person name="Bera J."/>
            <person name="Fadrosh D."/>
            <person name="Jin S."/>
            <person name="Johri S."/>
            <person name="Kim M."/>
            <person name="Overton L."/>
            <person name="Reardon M."/>
            <person name="Tsitrin T."/>
            <person name="Vuong H."/>
            <person name="Weaver B."/>
            <person name="Ciecko A."/>
            <person name="Tallon L."/>
            <person name="Jackson J."/>
            <person name="Pai G."/>
            <person name="Aken S.V."/>
            <person name="Utterback T."/>
            <person name="Reidmuller S."/>
            <person name="Feldblyum T."/>
            <person name="Hsiao J."/>
            <person name="Zismann V."/>
            <person name="Iobst S."/>
            <person name="de Vazeille A.R."/>
            <person name="Buell C.R."/>
            <person name="Ying K."/>
            <person name="Li Y."/>
            <person name="Lu T."/>
            <person name="Huang Y."/>
            <person name="Zhao Q."/>
            <person name="Feng Q."/>
            <person name="Zhang L."/>
            <person name="Zhu J."/>
            <person name="Weng Q."/>
            <person name="Mu J."/>
            <person name="Lu Y."/>
            <person name="Fan D."/>
            <person name="Liu Y."/>
            <person name="Guan J."/>
            <person name="Zhang Y."/>
            <person name="Yu S."/>
            <person name="Liu X."/>
            <person name="Zhang Y."/>
            <person name="Hong G."/>
            <person name="Han B."/>
            <person name="Choisne N."/>
            <person name="Demange N."/>
            <person name="Orjeda G."/>
            <person name="Samain S."/>
            <person name="Cattolico L."/>
            <person name="Pelletier E."/>
            <person name="Couloux A."/>
            <person name="Segurens B."/>
            <person name="Wincker P."/>
            <person name="D'Hont A."/>
            <person name="Scarpelli C."/>
            <person name="Weissenbach J."/>
            <person name="Salanoubat M."/>
            <person name="Quetier F."/>
            <person name="Yu Y."/>
            <person name="Kim H.R."/>
            <person name="Rambo T."/>
            <person name="Currie J."/>
            <person name="Collura K."/>
            <person name="Luo M."/>
            <person name="Yang T."/>
            <person name="Ammiraju J.S.S."/>
            <person name="Engler F."/>
            <person name="Soderlund C."/>
            <person name="Wing R.A."/>
            <person name="Palmer L.E."/>
            <person name="de la Bastide M."/>
            <person name="Spiegel L."/>
            <person name="Nascimento L."/>
            <person name="Zutavern T."/>
            <person name="O'Shaughnessy A."/>
            <person name="Dike S."/>
            <person name="Dedhia N."/>
            <person name="Preston R."/>
            <person name="Balija V."/>
            <person name="McCombie W.R."/>
            <person name="Chow T."/>
            <person name="Chen H."/>
            <person name="Chung M."/>
            <person name="Chen C."/>
            <person name="Shaw J."/>
            <person name="Wu H."/>
            <person name="Hsiao K."/>
            <person name="Chao Y."/>
            <person name="Chu M."/>
            <person name="Cheng C."/>
            <person name="Hour A."/>
            <person name="Lee P."/>
            <person name="Lin S."/>
            <person name="Lin Y."/>
            <person name="Liou J."/>
            <person name="Liu S."/>
            <person name="Hsing Y."/>
            <person name="Raghuvanshi S."/>
            <person name="Mohanty A."/>
            <person name="Bharti A.K."/>
            <person name="Gaur A."/>
            <person name="Gupta V."/>
            <person name="Kumar D."/>
            <person name="Ravi V."/>
            <person name="Vij S."/>
            <person name="Kapur A."/>
            <person name="Khurana P."/>
            <person name="Khurana P."/>
            <person name="Khurana J.P."/>
            <person name="Tyagi A.K."/>
            <person name="Gaikwad K."/>
            <person name="Singh A."/>
            <person name="Dalal V."/>
            <person name="Srivastava S."/>
            <person name="Dixit A."/>
            <person name="Pal A.K."/>
            <person name="Ghazi I.A."/>
            <person name="Yadav M."/>
            <person name="Pandit A."/>
            <person name="Bhargava A."/>
            <person name="Sureshbabu K."/>
            <person name="Batra K."/>
            <person name="Sharma T.R."/>
            <person name="Mohapatra T."/>
            <person name="Singh N.K."/>
            <person name="Messing J."/>
            <person name="Nelson A.B."/>
            <person name="Fuks G."/>
            <person name="Kavchok S."/>
            <person name="Keizer G."/>
            <person name="Linton E."/>
            <person name="Llaca V."/>
            <person name="Song R."/>
            <person name="Tanyolac B."/>
            <person name="Young S."/>
            <person name="Ho-Il K."/>
            <person name="Hahn J.H."/>
            <person name="Sangsakoo G."/>
            <person name="Vanavichit A."/>
            <person name="de Mattos Luiz.A.T."/>
            <person name="Zimmer P.D."/>
            <person name="Malone G."/>
            <person name="Dellagostin O."/>
            <person name="de Oliveira A.C."/>
            <person name="Bevan M."/>
            <person name="Bancroft I."/>
            <person name="Minx P."/>
            <person name="Cordum H."/>
            <person name="Wilson R."/>
            <person name="Cheng Z."/>
            <person name="Jin W."/>
            <person name="Jiang J."/>
            <person name="Leong S.A."/>
            <person name="Iwama H."/>
            <person name="Gojobori T."/>
            <person name="Itoh T."/>
            <person name="Niimura Y."/>
            <person name="Fujii Y."/>
            <person name="Habara T."/>
            <person name="Sakai H."/>
            <person name="Sato Y."/>
            <person name="Wilson G."/>
            <person name="Kumar K."/>
            <person name="McCouch S."/>
            <person name="Juretic N."/>
            <person name="Hoen D."/>
            <person name="Wright S."/>
            <person name="Bruskiewich R."/>
            <person name="Bureau T."/>
            <person name="Miyao A."/>
            <person name="Hirochika H."/>
            <person name="Nishikawa T."/>
            <person name="Kadowaki K."/>
            <person name="Sugiura M."/>
            <person name="Burr B."/>
            <person name="Sasaki T."/>
        </authorList>
    </citation>
    <scope>NUCLEOTIDE SEQUENCE [LARGE SCALE GENOMIC DNA]</scope>
    <source>
        <strain evidence="4">cv. Nipponbare</strain>
    </source>
</reference>
<dbReference type="EMBL" id="AC137921">
    <property type="protein sequence ID" value="AAR06325.1"/>
    <property type="molecule type" value="Genomic_DNA"/>
</dbReference>
<evidence type="ECO:0000313" key="4">
    <source>
        <dbReference type="Proteomes" id="UP000000763"/>
    </source>
</evidence>
<feature type="domain" description="DUF834" evidence="2">
    <location>
        <begin position="6"/>
        <end position="59"/>
    </location>
</feature>
<dbReference type="InterPro" id="IPR008552">
    <property type="entry name" value="DUF834"/>
</dbReference>
<reference evidence="4" key="2">
    <citation type="journal article" date="2008" name="Nucleic Acids Res.">
        <title>The rice annotation project database (RAP-DB): 2008 update.</title>
        <authorList>
            <consortium name="The rice annotation project (RAP)"/>
        </authorList>
    </citation>
    <scope>GENOME REANNOTATION</scope>
    <source>
        <strain evidence="4">cv. Nipponbare</strain>
    </source>
</reference>
<feature type="compositionally biased region" description="Gly residues" evidence="1">
    <location>
        <begin position="159"/>
        <end position="178"/>
    </location>
</feature>
<feature type="compositionally biased region" description="Gly residues" evidence="1">
    <location>
        <begin position="70"/>
        <end position="79"/>
    </location>
</feature>
<dbReference type="AlphaFoldDB" id="Q75H35"/>
<feature type="compositionally biased region" description="Basic and acidic residues" evidence="1">
    <location>
        <begin position="214"/>
        <end position="238"/>
    </location>
</feature>
<feature type="compositionally biased region" description="Basic residues" evidence="1">
    <location>
        <begin position="1"/>
        <end position="11"/>
    </location>
</feature>
<proteinExistence type="predicted"/>
<feature type="compositionally biased region" description="Basic and acidic residues" evidence="1">
    <location>
        <begin position="51"/>
        <end position="62"/>
    </location>
</feature>
<gene>
    <name evidence="3" type="primary">OSJNBa0027H16.7</name>
</gene>
<protein>
    <recommendedName>
        <fullName evidence="2">DUF834 domain-containing protein</fullName>
    </recommendedName>
</protein>
<feature type="region of interest" description="Disordered" evidence="1">
    <location>
        <begin position="134"/>
        <end position="245"/>
    </location>
</feature>
<dbReference type="Pfam" id="PF05754">
    <property type="entry name" value="DUF834"/>
    <property type="match status" value="1"/>
</dbReference>
<organism evidence="3 4">
    <name type="scientific">Oryza sativa subsp. japonica</name>
    <name type="common">Rice</name>
    <dbReference type="NCBI Taxonomy" id="39947"/>
    <lineage>
        <taxon>Eukaryota</taxon>
        <taxon>Viridiplantae</taxon>
        <taxon>Streptophyta</taxon>
        <taxon>Embryophyta</taxon>
        <taxon>Tracheophyta</taxon>
        <taxon>Spermatophyta</taxon>
        <taxon>Magnoliopsida</taxon>
        <taxon>Liliopsida</taxon>
        <taxon>Poales</taxon>
        <taxon>Poaceae</taxon>
        <taxon>BOP clade</taxon>
        <taxon>Oryzoideae</taxon>
        <taxon>Oryzeae</taxon>
        <taxon>Oryzinae</taxon>
        <taxon>Oryza</taxon>
        <taxon>Oryza sativa</taxon>
    </lineage>
</organism>
<name>Q75H35_ORYSJ</name>
<feature type="compositionally biased region" description="Low complexity" evidence="1">
    <location>
        <begin position="186"/>
        <end position="201"/>
    </location>
</feature>
<evidence type="ECO:0000259" key="2">
    <source>
        <dbReference type="Pfam" id="PF05754"/>
    </source>
</evidence>